<sequence>MAKAAFNKKKTPFTSTLDLNLRKKLVKCYIWSTALYGAETWTLRTVDQKHLGNFEMWCWRRMEKSSWTDRVRNEEVLLRVSEERNILHEIRKRKVRTIVPQIVKV</sequence>
<comment type="caution">
    <text evidence="1">The sequence shown here is derived from an EMBL/GenBank/DDBJ whole genome shotgun (WGS) entry which is preliminary data.</text>
</comment>
<dbReference type="AlphaFoldDB" id="A0A6L2PNW7"/>
<protein>
    <submittedName>
        <fullName evidence="1">Uncharacterized protein</fullName>
    </submittedName>
</protein>
<dbReference type="InParanoid" id="A0A6L2PNW7"/>
<dbReference type="OrthoDB" id="425681at2759"/>
<name>A0A6L2PNW7_COPFO</name>
<reference evidence="2" key="1">
    <citation type="submission" date="2020-01" db="EMBL/GenBank/DDBJ databases">
        <title>Draft genome sequence of the Termite Coptotermes fromosanus.</title>
        <authorList>
            <person name="Itakura S."/>
            <person name="Yosikawa Y."/>
            <person name="Umezawa K."/>
        </authorList>
    </citation>
    <scope>NUCLEOTIDE SEQUENCE [LARGE SCALE GENOMIC DNA]</scope>
</reference>
<proteinExistence type="predicted"/>
<evidence type="ECO:0000313" key="1">
    <source>
        <dbReference type="EMBL" id="GFG32872.1"/>
    </source>
</evidence>
<evidence type="ECO:0000313" key="2">
    <source>
        <dbReference type="Proteomes" id="UP000502823"/>
    </source>
</evidence>
<dbReference type="Proteomes" id="UP000502823">
    <property type="component" value="Unassembled WGS sequence"/>
</dbReference>
<keyword evidence="2" id="KW-1185">Reference proteome</keyword>
<gene>
    <name evidence="1" type="ORF">Cfor_02490</name>
</gene>
<dbReference type="EMBL" id="BLKM01011336">
    <property type="protein sequence ID" value="GFG32872.1"/>
    <property type="molecule type" value="Genomic_DNA"/>
</dbReference>
<organism evidence="1 2">
    <name type="scientific">Coptotermes formosanus</name>
    <name type="common">Formosan subterranean termite</name>
    <dbReference type="NCBI Taxonomy" id="36987"/>
    <lineage>
        <taxon>Eukaryota</taxon>
        <taxon>Metazoa</taxon>
        <taxon>Ecdysozoa</taxon>
        <taxon>Arthropoda</taxon>
        <taxon>Hexapoda</taxon>
        <taxon>Insecta</taxon>
        <taxon>Pterygota</taxon>
        <taxon>Neoptera</taxon>
        <taxon>Polyneoptera</taxon>
        <taxon>Dictyoptera</taxon>
        <taxon>Blattodea</taxon>
        <taxon>Blattoidea</taxon>
        <taxon>Termitoidae</taxon>
        <taxon>Rhinotermitidae</taxon>
        <taxon>Coptotermes</taxon>
    </lineage>
</organism>
<accession>A0A6L2PNW7</accession>